<dbReference type="AlphaFoldDB" id="A0A0D6Q083"/>
<feature type="signal peptide" evidence="1">
    <location>
        <begin position="1"/>
        <end position="24"/>
    </location>
</feature>
<reference evidence="2 3" key="1">
    <citation type="submission" date="2012-11" db="EMBL/GenBank/DDBJ databases">
        <title>Whole genome sequence of Gluconacetobacter europaeus NBRC3261.</title>
        <authorList>
            <person name="Azuma Y."/>
            <person name="Higashiura N."/>
            <person name="Hirakawa H."/>
            <person name="Matsushita K."/>
        </authorList>
    </citation>
    <scope>NUCLEOTIDE SEQUENCE [LARGE SCALE GENOMIC DNA]</scope>
    <source>
        <strain evidence="2 3">NBRC 3261</strain>
    </source>
</reference>
<name>A0A0D6Q083_KOMEU</name>
<keyword evidence="1" id="KW-0732">Signal</keyword>
<comment type="caution">
    <text evidence="2">The sequence shown here is derived from an EMBL/GenBank/DDBJ whole genome shotgun (WGS) entry which is preliminary data.</text>
</comment>
<proteinExistence type="predicted"/>
<feature type="chain" id="PRO_5002310329" description="Lipoprotein" evidence="1">
    <location>
        <begin position="25"/>
        <end position="154"/>
    </location>
</feature>
<evidence type="ECO:0000313" key="2">
    <source>
        <dbReference type="EMBL" id="GAN96987.1"/>
    </source>
</evidence>
<dbReference type="EMBL" id="BANI01000118">
    <property type="protein sequence ID" value="GAN96987.1"/>
    <property type="molecule type" value="Genomic_DNA"/>
</dbReference>
<organism evidence="2 3">
    <name type="scientific">Komagataeibacter europaeus NBRC 3261</name>
    <dbReference type="NCBI Taxonomy" id="1234669"/>
    <lineage>
        <taxon>Bacteria</taxon>
        <taxon>Pseudomonadati</taxon>
        <taxon>Pseudomonadota</taxon>
        <taxon>Alphaproteobacteria</taxon>
        <taxon>Acetobacterales</taxon>
        <taxon>Acetobacteraceae</taxon>
        <taxon>Komagataeibacter</taxon>
    </lineage>
</organism>
<evidence type="ECO:0000256" key="1">
    <source>
        <dbReference type="SAM" id="SignalP"/>
    </source>
</evidence>
<dbReference type="Proteomes" id="UP000032675">
    <property type="component" value="Unassembled WGS sequence"/>
</dbReference>
<dbReference type="RefSeq" id="WP_010507124.1">
    <property type="nucleotide sequence ID" value="NZ_BANI01000118.1"/>
</dbReference>
<dbReference type="PROSITE" id="PS51257">
    <property type="entry name" value="PROKAR_LIPOPROTEIN"/>
    <property type="match status" value="1"/>
</dbReference>
<protein>
    <recommendedName>
        <fullName evidence="4">Lipoprotein</fullName>
    </recommendedName>
</protein>
<evidence type="ECO:0000313" key="3">
    <source>
        <dbReference type="Proteomes" id="UP000032675"/>
    </source>
</evidence>
<accession>A0A0D6Q083</accession>
<sequence>MSRPYPRPVRRAVLVAVACLPVMAGCKLVSQKTFNRHAGDPPNLPQHPPPPVPGMDRPALVTIVAGTPDTQWRPAVRAAVADALSRKPNALFTIVVSVPDRADGSVPDMQKVVDANGQPVLQAVMDAGAGGSQTEMDARSVPANSATQVCIYAE</sequence>
<gene>
    <name evidence="2" type="ORF">Geu3261_0134_004</name>
</gene>
<evidence type="ECO:0008006" key="4">
    <source>
        <dbReference type="Google" id="ProtNLM"/>
    </source>
</evidence>